<dbReference type="PANTHER" id="PTHR28256:SF1">
    <property type="entry name" value="RIBONUCLEASES P_MRP PROTEIN SUBUNIT POP7"/>
    <property type="match status" value="1"/>
</dbReference>
<dbReference type="GO" id="GO:0000294">
    <property type="term" value="P:nuclear-transcribed mRNA catabolic process, RNase MRP-dependent"/>
    <property type="evidence" value="ECO:0007669"/>
    <property type="project" value="TreeGrafter"/>
</dbReference>
<dbReference type="EMBL" id="CAJVPD010000233">
    <property type="protein sequence ID" value="CAG8377793.1"/>
    <property type="molecule type" value="Genomic_DNA"/>
</dbReference>
<dbReference type="OrthoDB" id="4418812at2759"/>
<comment type="subcellular location">
    <subcellularLocation>
        <location evidence="1">Nucleus</location>
    </subcellularLocation>
</comment>
<comment type="caution">
    <text evidence="5">The sequence shown here is derived from an EMBL/GenBank/DDBJ whole genome shotgun (WGS) entry which is preliminary data.</text>
</comment>
<evidence type="ECO:0000256" key="4">
    <source>
        <dbReference type="SAM" id="MobiDB-lite"/>
    </source>
</evidence>
<dbReference type="InterPro" id="IPR014612">
    <property type="entry name" value="Pop7/Rpp20"/>
</dbReference>
<protein>
    <submittedName>
        <fullName evidence="5">Uncharacterized protein</fullName>
    </submittedName>
</protein>
<dbReference type="GO" id="GO:0006364">
    <property type="term" value="P:rRNA processing"/>
    <property type="evidence" value="ECO:0007669"/>
    <property type="project" value="TreeGrafter"/>
</dbReference>
<keyword evidence="3" id="KW-0539">Nucleus</keyword>
<accession>A0A9W4NKL5</accession>
<dbReference type="Gene3D" id="3.30.110.20">
    <property type="entry name" value="Alba-like domain"/>
    <property type="match status" value="1"/>
</dbReference>
<evidence type="ECO:0000313" key="5">
    <source>
        <dbReference type="EMBL" id="CAG8377793.1"/>
    </source>
</evidence>
<dbReference type="PANTHER" id="PTHR28256">
    <property type="entry name" value="RIBONUCLEASES P/MRP PROTEIN SUBUNIT POP7"/>
    <property type="match status" value="1"/>
</dbReference>
<dbReference type="InterPro" id="IPR020241">
    <property type="entry name" value="RNase_P/MRP_Pop7_fungi"/>
</dbReference>
<dbReference type="GO" id="GO:0001682">
    <property type="term" value="P:tRNA 5'-leader removal"/>
    <property type="evidence" value="ECO:0007669"/>
    <property type="project" value="InterPro"/>
</dbReference>
<sequence>MFAVCVSGGRPQHIPKIPWTVHAGPPIPKGAASIVDLDQAAALATAFVVLLARPLQFVIVSFGRALWRGLRAFVLATTIAVEKRPWALKIVEAILLLAHITSNPIWAAKKVVGCMPSVLRLIKTGLGHLRGSSRQGIDGQVMELQRRTTSQMEEGVCTPQLCIHVKSITKMGKGPLERKLKFEKKNTDLVKLPKYAKVEKRPIPHAPVASPYAGVSVPKVVYVSSSTPFMSAVKRVQKLLIQAEKRATANISLEDTRKSEQQILEELSKVSEKREEVFVKATGRAIEKALNVGKWFEEKTTQYVVRINTGSVLVVDDVVADEEKKQKEQQKQQQSEKQSQSGPSTDPSKTESKSTSTKRKHQDDPAESDDELPESRTRWIKMVEVAVTLK</sequence>
<dbReference type="SUPFAM" id="SSF82704">
    <property type="entry name" value="AlbA-like"/>
    <property type="match status" value="1"/>
</dbReference>
<dbReference type="InterPro" id="IPR036882">
    <property type="entry name" value="Alba-like_dom_sf"/>
</dbReference>
<dbReference type="GO" id="GO:0034965">
    <property type="term" value="P:intronic box C/D snoRNA processing"/>
    <property type="evidence" value="ECO:0007669"/>
    <property type="project" value="TreeGrafter"/>
</dbReference>
<dbReference type="GO" id="GO:0005655">
    <property type="term" value="C:nucleolar ribonuclease P complex"/>
    <property type="evidence" value="ECO:0007669"/>
    <property type="project" value="InterPro"/>
</dbReference>
<evidence type="ECO:0000256" key="2">
    <source>
        <dbReference type="ARBA" id="ARBA00022694"/>
    </source>
</evidence>
<gene>
    <name evidence="5" type="ORF">PSALAMII_LOCUS5364</name>
</gene>
<proteinExistence type="predicted"/>
<name>A0A9W4NKL5_9EURO</name>
<organism evidence="5 6">
    <name type="scientific">Penicillium salamii</name>
    <dbReference type="NCBI Taxonomy" id="1612424"/>
    <lineage>
        <taxon>Eukaryota</taxon>
        <taxon>Fungi</taxon>
        <taxon>Dikarya</taxon>
        <taxon>Ascomycota</taxon>
        <taxon>Pezizomycotina</taxon>
        <taxon>Eurotiomycetes</taxon>
        <taxon>Eurotiomycetidae</taxon>
        <taxon>Eurotiales</taxon>
        <taxon>Aspergillaceae</taxon>
        <taxon>Penicillium</taxon>
    </lineage>
</organism>
<feature type="region of interest" description="Disordered" evidence="4">
    <location>
        <begin position="324"/>
        <end position="379"/>
    </location>
</feature>
<evidence type="ECO:0000256" key="1">
    <source>
        <dbReference type="ARBA" id="ARBA00004123"/>
    </source>
</evidence>
<evidence type="ECO:0000313" key="6">
    <source>
        <dbReference type="Proteomes" id="UP001152592"/>
    </source>
</evidence>
<dbReference type="Proteomes" id="UP001152592">
    <property type="component" value="Unassembled WGS sequence"/>
</dbReference>
<evidence type="ECO:0000256" key="3">
    <source>
        <dbReference type="ARBA" id="ARBA00023242"/>
    </source>
</evidence>
<reference evidence="5" key="1">
    <citation type="submission" date="2021-07" db="EMBL/GenBank/DDBJ databases">
        <authorList>
            <person name="Branca A.L. A."/>
        </authorList>
    </citation>
    <scope>NUCLEOTIDE SEQUENCE</scope>
</reference>
<feature type="compositionally biased region" description="Low complexity" evidence="4">
    <location>
        <begin position="331"/>
        <end position="347"/>
    </location>
</feature>
<dbReference type="AlphaFoldDB" id="A0A9W4NKL5"/>
<dbReference type="GO" id="GO:0004526">
    <property type="term" value="F:ribonuclease P activity"/>
    <property type="evidence" value="ECO:0007669"/>
    <property type="project" value="TreeGrafter"/>
</dbReference>
<dbReference type="Pfam" id="PF12328">
    <property type="entry name" value="Rpp20"/>
    <property type="match status" value="1"/>
</dbReference>
<dbReference type="GO" id="GO:0000171">
    <property type="term" value="F:ribonuclease MRP activity"/>
    <property type="evidence" value="ECO:0007669"/>
    <property type="project" value="TreeGrafter"/>
</dbReference>
<keyword evidence="2" id="KW-0819">tRNA processing</keyword>
<dbReference type="GO" id="GO:0000172">
    <property type="term" value="C:ribonuclease MRP complex"/>
    <property type="evidence" value="ECO:0007669"/>
    <property type="project" value="InterPro"/>
</dbReference>
<dbReference type="GO" id="GO:0003723">
    <property type="term" value="F:RNA binding"/>
    <property type="evidence" value="ECO:0007669"/>
    <property type="project" value="TreeGrafter"/>
</dbReference>